<name>A0A375HBD2_9BURK</name>
<accession>A0A375HBD2</accession>
<dbReference type="AlphaFoldDB" id="A0A375HBD2"/>
<dbReference type="EMBL" id="LT984809">
    <property type="protein sequence ID" value="SPD49042.1"/>
    <property type="molecule type" value="Genomic_DNA"/>
</dbReference>
<gene>
    <name evidence="1" type="ORF">CBM2612_P0387</name>
</gene>
<proteinExistence type="predicted"/>
<keyword evidence="1" id="KW-0614">Plasmid</keyword>
<sequence>MLVTVKPDAHSAVIDLVAKAQISTQVLVYKASWNRGGVAAKQSSLLLSLCIL</sequence>
<geneLocation type="plasmid" evidence="1">
    <name>I</name>
</geneLocation>
<reference evidence="1" key="1">
    <citation type="submission" date="2018-01" db="EMBL/GenBank/DDBJ databases">
        <authorList>
            <person name="Gaut B.S."/>
            <person name="Morton B.R."/>
            <person name="Clegg M.T."/>
            <person name="Duvall M.R."/>
        </authorList>
    </citation>
    <scope>NUCLEOTIDE SEQUENCE</scope>
    <source>
        <strain evidence="1">Cupriavidus taiwanensis STM 8555</strain>
    </source>
</reference>
<organism evidence="1">
    <name type="scientific">Cupriavidus taiwanensis</name>
    <dbReference type="NCBI Taxonomy" id="164546"/>
    <lineage>
        <taxon>Bacteria</taxon>
        <taxon>Pseudomonadati</taxon>
        <taxon>Pseudomonadota</taxon>
        <taxon>Betaproteobacteria</taxon>
        <taxon>Burkholderiales</taxon>
        <taxon>Burkholderiaceae</taxon>
        <taxon>Cupriavidus</taxon>
    </lineage>
</organism>
<evidence type="ECO:0000313" key="1">
    <source>
        <dbReference type="EMBL" id="SPD49042.1"/>
    </source>
</evidence>
<protein>
    <submittedName>
        <fullName evidence="1">Uncharacterized protein</fullName>
    </submittedName>
</protein>